<accession>A0A8E0KKV0</accession>
<dbReference type="AlphaFoldDB" id="A0A8E0KKV0"/>
<evidence type="ECO:0000256" key="1">
    <source>
        <dbReference type="SAM" id="MobiDB-lite"/>
    </source>
</evidence>
<dbReference type="Proteomes" id="UP000016569">
    <property type="component" value="Unassembled WGS sequence"/>
</dbReference>
<keyword evidence="2" id="KW-0472">Membrane</keyword>
<organism evidence="3 4">
    <name type="scientific">Brevundimonas abyssalis TAR-001</name>
    <dbReference type="NCBI Taxonomy" id="1391729"/>
    <lineage>
        <taxon>Bacteria</taxon>
        <taxon>Pseudomonadati</taxon>
        <taxon>Pseudomonadota</taxon>
        <taxon>Alphaproteobacteria</taxon>
        <taxon>Caulobacterales</taxon>
        <taxon>Caulobacteraceae</taxon>
        <taxon>Brevundimonas</taxon>
    </lineage>
</organism>
<keyword evidence="4" id="KW-1185">Reference proteome</keyword>
<feature type="region of interest" description="Disordered" evidence="1">
    <location>
        <begin position="1"/>
        <end position="20"/>
    </location>
</feature>
<keyword evidence="2" id="KW-0812">Transmembrane</keyword>
<protein>
    <submittedName>
        <fullName evidence="3">Uncharacterized protein</fullName>
    </submittedName>
</protein>
<feature type="transmembrane region" description="Helical" evidence="2">
    <location>
        <begin position="31"/>
        <end position="49"/>
    </location>
</feature>
<dbReference type="EMBL" id="BATC01000015">
    <property type="protein sequence ID" value="GAD58939.1"/>
    <property type="molecule type" value="Genomic_DNA"/>
</dbReference>
<comment type="caution">
    <text evidence="3">The sequence shown here is derived from an EMBL/GenBank/DDBJ whole genome shotgun (WGS) entry which is preliminary data.</text>
</comment>
<proteinExistence type="predicted"/>
<keyword evidence="2" id="KW-1133">Transmembrane helix</keyword>
<sequence length="171" mass="18133">MTDEINPAEQRGALQPEGPESTKAMIGRRRAAAELAAFGALALILRIAFDPLFWRFAGPVSLIATLVCLAIYLRRRGEGWSSVGLIPLRGVKAKLLVLPQALLVFGFFAAAVTVVLYGGEALGWTFLKTVPEASGIAGATSKAACPCSCYGSGLSGPRPRSGKRCFFAAFW</sequence>
<name>A0A8E0KKV0_9CAUL</name>
<feature type="transmembrane region" description="Helical" evidence="2">
    <location>
        <begin position="55"/>
        <end position="74"/>
    </location>
</feature>
<evidence type="ECO:0000313" key="3">
    <source>
        <dbReference type="EMBL" id="GAD58939.1"/>
    </source>
</evidence>
<reference evidence="4" key="1">
    <citation type="journal article" date="2013" name="Genome Announc.">
        <title>Draft Genome Sequence of the Dimorphic Prosthecate Bacterium Brevundimonas abyssalis TAR-001T.</title>
        <authorList>
            <person name="Tsubouchi T."/>
            <person name="Nishi S."/>
            <person name="Usui K."/>
            <person name="Shimane Y."/>
            <person name="Takaki Y."/>
            <person name="Maruyama T."/>
            <person name="Hatada Y."/>
        </authorList>
    </citation>
    <scope>NUCLEOTIDE SEQUENCE [LARGE SCALE GENOMIC DNA]</scope>
    <source>
        <strain evidence="4">TAR-001</strain>
    </source>
</reference>
<feature type="transmembrane region" description="Helical" evidence="2">
    <location>
        <begin position="95"/>
        <end position="117"/>
    </location>
</feature>
<dbReference type="RefSeq" id="WP_021697035.1">
    <property type="nucleotide sequence ID" value="NZ_BATC01000015.1"/>
</dbReference>
<gene>
    <name evidence="3" type="ORF">MBEBAB_1189</name>
</gene>
<evidence type="ECO:0000313" key="4">
    <source>
        <dbReference type="Proteomes" id="UP000016569"/>
    </source>
</evidence>
<evidence type="ECO:0000256" key="2">
    <source>
        <dbReference type="SAM" id="Phobius"/>
    </source>
</evidence>